<accession>A0A6C9H6S5</accession>
<name>A0A6C9H6S5_ECOLX</name>
<dbReference type="EMBL" id="WKYP01000035">
    <property type="protein sequence ID" value="MSD80451.1"/>
    <property type="molecule type" value="Genomic_DNA"/>
</dbReference>
<evidence type="ECO:0000313" key="3">
    <source>
        <dbReference type="Proteomes" id="UP000475070"/>
    </source>
</evidence>
<gene>
    <name evidence="1" type="ORF">GKG27_15155</name>
    <name evidence="2" type="ORF">GUC01_23285</name>
</gene>
<reference evidence="1 3" key="1">
    <citation type="journal article" date="2019" name="Nat. Med.">
        <title>A library of human gut bacterial isolates paired with longitudinal multiomics data enables mechanistic microbiome research.</title>
        <authorList>
            <person name="Poyet M."/>
            <person name="Groussin M."/>
            <person name="Gibbons S.M."/>
            <person name="Avila-Pacheco J."/>
            <person name="Jiang X."/>
            <person name="Kearney S.M."/>
            <person name="Perrotta A.R."/>
            <person name="Berdy B."/>
            <person name="Zhao S."/>
            <person name="Lieberman T.D."/>
            <person name="Swanson P.K."/>
            <person name="Smith M."/>
            <person name="Roesemann S."/>
            <person name="Alexander J.E."/>
            <person name="Rich S.A."/>
            <person name="Livny J."/>
            <person name="Vlamakis H."/>
            <person name="Clish C."/>
            <person name="Bullock K."/>
            <person name="Deik A."/>
            <person name="Scott J."/>
            <person name="Pierce K.A."/>
            <person name="Xavier R.J."/>
            <person name="Alm E.J."/>
        </authorList>
    </citation>
    <scope>NUCLEOTIDE SEQUENCE</scope>
    <source>
        <strain evidence="2 3">BIOML-A112</strain>
        <strain evidence="1">BIOML-A260</strain>
    </source>
</reference>
<dbReference type="Proteomes" id="UP000475070">
    <property type="component" value="Unassembled WGS sequence"/>
</dbReference>
<dbReference type="EMBL" id="WXKQ01000031">
    <property type="protein sequence ID" value="NAG21906.1"/>
    <property type="molecule type" value="Genomic_DNA"/>
</dbReference>
<organism evidence="1">
    <name type="scientific">Escherichia coli</name>
    <dbReference type="NCBI Taxonomy" id="562"/>
    <lineage>
        <taxon>Bacteria</taxon>
        <taxon>Pseudomonadati</taxon>
        <taxon>Pseudomonadota</taxon>
        <taxon>Gammaproteobacteria</taxon>
        <taxon>Enterobacterales</taxon>
        <taxon>Enterobacteriaceae</taxon>
        <taxon>Escherichia</taxon>
    </lineage>
</organism>
<evidence type="ECO:0000313" key="2">
    <source>
        <dbReference type="EMBL" id="NAG21906.1"/>
    </source>
</evidence>
<comment type="caution">
    <text evidence="1">The sequence shown here is derived from an EMBL/GenBank/DDBJ whole genome shotgun (WGS) entry which is preliminary data.</text>
</comment>
<sequence length="159" mass="16949">MNDASGGVTIGNGLTVNGSLGLGTANALGGNSIVLGDNDTGFKQNGDGLLDVYANSQHVFRFQNGTLQSNNPVNVAGQVTPSDYGNFDSRYVKDVRLGSQQYYGVNNWQTWNFQCPSGHVLSGINVQDTGSNSADNIAGVYYRPVQKYINGTWYNVASV</sequence>
<protein>
    <submittedName>
        <fullName evidence="1">Phage tail protein</fullName>
    </submittedName>
</protein>
<dbReference type="AlphaFoldDB" id="A0A6C9H6S5"/>
<proteinExistence type="predicted"/>
<evidence type="ECO:0000313" key="1">
    <source>
        <dbReference type="EMBL" id="MSD80451.1"/>
    </source>
</evidence>